<feature type="region of interest" description="Disordered" evidence="1">
    <location>
        <begin position="376"/>
        <end position="408"/>
    </location>
</feature>
<organism evidence="2 3">
    <name type="scientific">Cyphellophora europaea (strain CBS 101466)</name>
    <name type="common">Phialophora europaea</name>
    <dbReference type="NCBI Taxonomy" id="1220924"/>
    <lineage>
        <taxon>Eukaryota</taxon>
        <taxon>Fungi</taxon>
        <taxon>Dikarya</taxon>
        <taxon>Ascomycota</taxon>
        <taxon>Pezizomycotina</taxon>
        <taxon>Eurotiomycetes</taxon>
        <taxon>Chaetothyriomycetidae</taxon>
        <taxon>Chaetothyriales</taxon>
        <taxon>Cyphellophoraceae</taxon>
        <taxon>Cyphellophora</taxon>
    </lineage>
</organism>
<dbReference type="PANTHER" id="PTHR47657:SF7">
    <property type="entry name" value="STEROL REGULATORY ELEMENT-BINDING PROTEIN ECM22"/>
    <property type="match status" value="1"/>
</dbReference>
<dbReference type="AlphaFoldDB" id="W2S418"/>
<evidence type="ECO:0000256" key="1">
    <source>
        <dbReference type="SAM" id="MobiDB-lite"/>
    </source>
</evidence>
<keyword evidence="3" id="KW-1185">Reference proteome</keyword>
<dbReference type="GO" id="GO:0000981">
    <property type="term" value="F:DNA-binding transcription factor activity, RNA polymerase II-specific"/>
    <property type="evidence" value="ECO:0007669"/>
    <property type="project" value="TreeGrafter"/>
</dbReference>
<dbReference type="EMBL" id="KB822718">
    <property type="protein sequence ID" value="ETN43345.1"/>
    <property type="molecule type" value="Genomic_DNA"/>
</dbReference>
<name>W2S418_CYPE1</name>
<protein>
    <submittedName>
        <fullName evidence="2">Uncharacterized protein</fullName>
    </submittedName>
</protein>
<reference evidence="2 3" key="1">
    <citation type="submission" date="2013-03" db="EMBL/GenBank/DDBJ databases">
        <title>The Genome Sequence of Phialophora europaea CBS 101466.</title>
        <authorList>
            <consortium name="The Broad Institute Genomics Platform"/>
            <person name="Cuomo C."/>
            <person name="de Hoog S."/>
            <person name="Gorbushina A."/>
            <person name="Walker B."/>
            <person name="Young S.K."/>
            <person name="Zeng Q."/>
            <person name="Gargeya S."/>
            <person name="Fitzgerald M."/>
            <person name="Haas B."/>
            <person name="Abouelleil A."/>
            <person name="Allen A.W."/>
            <person name="Alvarado L."/>
            <person name="Arachchi H.M."/>
            <person name="Berlin A.M."/>
            <person name="Chapman S.B."/>
            <person name="Gainer-Dewar J."/>
            <person name="Goldberg J."/>
            <person name="Griggs A."/>
            <person name="Gujja S."/>
            <person name="Hansen M."/>
            <person name="Howarth C."/>
            <person name="Imamovic A."/>
            <person name="Ireland A."/>
            <person name="Larimer J."/>
            <person name="McCowan C."/>
            <person name="Murphy C."/>
            <person name="Pearson M."/>
            <person name="Poon T.W."/>
            <person name="Priest M."/>
            <person name="Roberts A."/>
            <person name="Saif S."/>
            <person name="Shea T."/>
            <person name="Sisk P."/>
            <person name="Sykes S."/>
            <person name="Wortman J."/>
            <person name="Nusbaum C."/>
            <person name="Birren B."/>
        </authorList>
    </citation>
    <scope>NUCLEOTIDE SEQUENCE [LARGE SCALE GENOMIC DNA]</scope>
    <source>
        <strain evidence="2 3">CBS 101466</strain>
    </source>
</reference>
<accession>W2S418</accession>
<proteinExistence type="predicted"/>
<evidence type="ECO:0000313" key="2">
    <source>
        <dbReference type="EMBL" id="ETN43345.1"/>
    </source>
</evidence>
<dbReference type="eggNOG" id="ENOG502SNQY">
    <property type="taxonomic scope" value="Eukaryota"/>
</dbReference>
<gene>
    <name evidence="2" type="ORF">HMPREF1541_02504</name>
</gene>
<dbReference type="Pfam" id="PF11951">
    <property type="entry name" value="Fungal_trans_2"/>
    <property type="match status" value="1"/>
</dbReference>
<dbReference type="HOGENOM" id="CLU_674417_0_0_1"/>
<dbReference type="RefSeq" id="XP_008715081.1">
    <property type="nucleotide sequence ID" value="XM_008716859.1"/>
</dbReference>
<evidence type="ECO:0000313" key="3">
    <source>
        <dbReference type="Proteomes" id="UP000030752"/>
    </source>
</evidence>
<dbReference type="Proteomes" id="UP000030752">
    <property type="component" value="Unassembled WGS sequence"/>
</dbReference>
<dbReference type="InterPro" id="IPR052400">
    <property type="entry name" value="Zn2-C6_fungal_TF"/>
</dbReference>
<sequence>MTFTMREMLFFQRFLLQPHALPIGNRSVWLNELPQMAHQQNFLMHAMLALGASDLLRANPGAKIKYEMLHHRGKAIAGLKEAINNPDAWNEQGHADAVLATAYSLAFQSSHLPDAQDEFGVFVQGCALATERIRRTKLQTTLNVKPEWPQRKLEAALEHLRDQKIDVPLIHRALAGIDQVLSLTASPFCHAFGRAMQQTMAAFRESAAKGFLLSSLSYNQWYDLSSGLLTALQDTSDPAPVLLGAYFVGDLAMCKAVIPLHLYPDTPRSELPVRTLRQMSEWVDAIQQTVAESSQHHLTWPHEMMARLEGLLQGLDYTEAASIKLEDKISIVRSLDSRAHMLIGDLISLGSELTAWSEAFIDTIYHRHLGTVPKRQGLPPRFFGSTGKGPTPPASHSSRSPPENAGGM</sequence>
<dbReference type="OrthoDB" id="416217at2759"/>
<dbReference type="PANTHER" id="PTHR47657">
    <property type="entry name" value="STEROL REGULATORY ELEMENT-BINDING PROTEIN ECM22"/>
    <property type="match status" value="1"/>
</dbReference>
<dbReference type="GeneID" id="19969843"/>
<dbReference type="InParanoid" id="W2S418"/>
<dbReference type="InterPro" id="IPR021858">
    <property type="entry name" value="Fun_TF"/>
</dbReference>
<dbReference type="VEuPathDB" id="FungiDB:HMPREF1541_02504"/>